<comment type="similarity">
    <text evidence="1">Belongs to the GILT family.</text>
</comment>
<evidence type="ECO:0000313" key="4">
    <source>
        <dbReference type="EMBL" id="PCG63118.1"/>
    </source>
</evidence>
<keyword evidence="2" id="KW-0325">Glycoprotein</keyword>
<evidence type="ECO:0000256" key="2">
    <source>
        <dbReference type="ARBA" id="ARBA00023180"/>
    </source>
</evidence>
<evidence type="ECO:0008006" key="5">
    <source>
        <dbReference type="Google" id="ProtNLM"/>
    </source>
</evidence>
<dbReference type="AlphaFoldDB" id="A0A2A4IUP7"/>
<reference evidence="4" key="1">
    <citation type="submission" date="2017-09" db="EMBL/GenBank/DDBJ databases">
        <title>Contemporary evolution of a Lepidopteran species, Heliothis virescens, in response to modern agricultural practices.</title>
        <authorList>
            <person name="Fritz M.L."/>
            <person name="Deyonke A.M."/>
            <person name="Papanicolaou A."/>
            <person name="Micinski S."/>
            <person name="Westbrook J."/>
            <person name="Gould F."/>
        </authorList>
    </citation>
    <scope>NUCLEOTIDE SEQUENCE [LARGE SCALE GENOMIC DNA]</scope>
    <source>
        <strain evidence="4">HvINT-</strain>
        <tissue evidence="4">Whole body</tissue>
    </source>
</reference>
<sequence length="212" mass="23153">MATKHLVLVAACFMLSLTAVSGLQAVNGRIKITIGTASGCGDTMRFITNQLSEAYSLYGQFLDIEFVPWGRTVWNDNGFTCQFLENDCWANRLHRCVLDRLKGNQDAQVHYMTCEFTSPYPAFGQGTYICAQAVGVNLIDIDHCVNNPGDELDVAARDASAAPMQAINFVPYIVFNDAIDTDLHFAALSRLSSMICFALSEDPATGISSCTI</sequence>
<comment type="caution">
    <text evidence="4">The sequence shown here is derived from an EMBL/GenBank/DDBJ whole genome shotgun (WGS) entry which is preliminary data.</text>
</comment>
<evidence type="ECO:0000256" key="3">
    <source>
        <dbReference type="SAM" id="SignalP"/>
    </source>
</evidence>
<dbReference type="PANTHER" id="PTHR13234:SF68">
    <property type="entry name" value="GH19763P"/>
    <property type="match status" value="1"/>
</dbReference>
<dbReference type="InterPro" id="IPR004911">
    <property type="entry name" value="Interferon-induced_GILT"/>
</dbReference>
<feature type="signal peptide" evidence="3">
    <location>
        <begin position="1"/>
        <end position="22"/>
    </location>
</feature>
<dbReference type="PANTHER" id="PTHR13234">
    <property type="entry name" value="GAMMA-INTERFERON INDUCIBLE LYSOSOMAL THIOL REDUCTASE GILT"/>
    <property type="match status" value="1"/>
</dbReference>
<evidence type="ECO:0000256" key="1">
    <source>
        <dbReference type="ARBA" id="ARBA00005679"/>
    </source>
</evidence>
<accession>A0A2A4IUP7</accession>
<name>A0A2A4IUP7_HELVI</name>
<gene>
    <name evidence="4" type="ORF">B5V51_12946</name>
</gene>
<protein>
    <recommendedName>
        <fullName evidence="5">PBP domain-containing protein</fullName>
    </recommendedName>
</protein>
<proteinExistence type="inferred from homology"/>
<feature type="chain" id="PRO_5012110559" description="PBP domain-containing protein" evidence="3">
    <location>
        <begin position="23"/>
        <end position="212"/>
    </location>
</feature>
<dbReference type="Pfam" id="PF03227">
    <property type="entry name" value="GILT"/>
    <property type="match status" value="1"/>
</dbReference>
<dbReference type="STRING" id="7102.A0A2A4IUP7"/>
<organism evidence="4">
    <name type="scientific">Heliothis virescens</name>
    <name type="common">Tobacco budworm moth</name>
    <dbReference type="NCBI Taxonomy" id="7102"/>
    <lineage>
        <taxon>Eukaryota</taxon>
        <taxon>Metazoa</taxon>
        <taxon>Ecdysozoa</taxon>
        <taxon>Arthropoda</taxon>
        <taxon>Hexapoda</taxon>
        <taxon>Insecta</taxon>
        <taxon>Pterygota</taxon>
        <taxon>Neoptera</taxon>
        <taxon>Endopterygota</taxon>
        <taxon>Lepidoptera</taxon>
        <taxon>Glossata</taxon>
        <taxon>Ditrysia</taxon>
        <taxon>Noctuoidea</taxon>
        <taxon>Noctuidae</taxon>
        <taxon>Heliothinae</taxon>
        <taxon>Heliothis</taxon>
    </lineage>
</organism>
<keyword evidence="3" id="KW-0732">Signal</keyword>
<dbReference type="GO" id="GO:0016671">
    <property type="term" value="F:oxidoreductase activity, acting on a sulfur group of donors, disulfide as acceptor"/>
    <property type="evidence" value="ECO:0007669"/>
    <property type="project" value="InterPro"/>
</dbReference>
<dbReference type="EMBL" id="NWSH01007050">
    <property type="protein sequence ID" value="PCG63118.1"/>
    <property type="molecule type" value="Genomic_DNA"/>
</dbReference>